<comment type="caution">
    <text evidence="2">The sequence shown here is derived from an EMBL/GenBank/DDBJ whole genome shotgun (WGS) entry which is preliminary data.</text>
</comment>
<reference evidence="3" key="1">
    <citation type="submission" date="2016-09" db="EMBL/GenBank/DDBJ databases">
        <authorList>
            <person name="Greninger A.L."/>
            <person name="Jerome K.R."/>
            <person name="Mcnair B."/>
            <person name="Wallis C."/>
            <person name="Fang F."/>
        </authorList>
    </citation>
    <scope>NUCLEOTIDE SEQUENCE [LARGE SCALE GENOMIC DNA]</scope>
    <source>
        <strain evidence="3">M6</strain>
    </source>
</reference>
<dbReference type="PANTHER" id="PTHR48207:SF3">
    <property type="entry name" value="SUCCINATE--HYDROXYMETHYLGLUTARATE COA-TRANSFERASE"/>
    <property type="match status" value="1"/>
</dbReference>
<dbReference type="OrthoDB" id="9797653at2"/>
<dbReference type="AlphaFoldDB" id="A0A1E3RHS3"/>
<dbReference type="GO" id="GO:0008410">
    <property type="term" value="F:CoA-transferase activity"/>
    <property type="evidence" value="ECO:0007669"/>
    <property type="project" value="TreeGrafter"/>
</dbReference>
<dbReference type="PANTHER" id="PTHR48207">
    <property type="entry name" value="SUCCINATE--HYDROXYMETHYLGLUTARATE COA-TRANSFERASE"/>
    <property type="match status" value="1"/>
</dbReference>
<dbReference type="Gene3D" id="3.30.1540.10">
    <property type="entry name" value="formyl-coa transferase, domain 3"/>
    <property type="match status" value="1"/>
</dbReference>
<dbReference type="InterPro" id="IPR003673">
    <property type="entry name" value="CoA-Trfase_fam_III"/>
</dbReference>
<dbReference type="Proteomes" id="UP000094053">
    <property type="component" value="Unassembled WGS sequence"/>
</dbReference>
<dbReference type="InterPro" id="IPR023606">
    <property type="entry name" value="CoA-Trfase_III_dom_1_sf"/>
</dbReference>
<protein>
    <submittedName>
        <fullName evidence="2">Carnitine dehydratase</fullName>
    </submittedName>
</protein>
<evidence type="ECO:0000313" key="2">
    <source>
        <dbReference type="EMBL" id="ODQ89425.1"/>
    </source>
</evidence>
<evidence type="ECO:0000313" key="3">
    <source>
        <dbReference type="Proteomes" id="UP000094053"/>
    </source>
</evidence>
<name>A0A1E3RHS3_MYCFV</name>
<proteinExistence type="predicted"/>
<dbReference type="Pfam" id="PF02515">
    <property type="entry name" value="CoA_transf_3"/>
    <property type="match status" value="1"/>
</dbReference>
<evidence type="ECO:0000256" key="1">
    <source>
        <dbReference type="ARBA" id="ARBA00022679"/>
    </source>
</evidence>
<gene>
    <name evidence="2" type="ORF">BHQ18_14840</name>
</gene>
<keyword evidence="3" id="KW-1185">Reference proteome</keyword>
<organism evidence="2 3">
    <name type="scientific">Mycolicibacterium flavescens</name>
    <name type="common">Mycobacterium flavescens</name>
    <dbReference type="NCBI Taxonomy" id="1776"/>
    <lineage>
        <taxon>Bacteria</taxon>
        <taxon>Bacillati</taxon>
        <taxon>Actinomycetota</taxon>
        <taxon>Actinomycetes</taxon>
        <taxon>Mycobacteriales</taxon>
        <taxon>Mycobacteriaceae</taxon>
        <taxon>Mycolicibacterium</taxon>
    </lineage>
</organism>
<dbReference type="Gene3D" id="3.40.50.10540">
    <property type="entry name" value="Crotonobetainyl-coa:carnitine coa-transferase, domain 1"/>
    <property type="match status" value="1"/>
</dbReference>
<dbReference type="STRING" id="1776.BHQ18_14840"/>
<dbReference type="SUPFAM" id="SSF89796">
    <property type="entry name" value="CoA-transferase family III (CaiB/BaiF)"/>
    <property type="match status" value="1"/>
</dbReference>
<dbReference type="InterPro" id="IPR044855">
    <property type="entry name" value="CoA-Trfase_III_dom3_sf"/>
</dbReference>
<keyword evidence="1" id="KW-0808">Transferase</keyword>
<dbReference type="InterPro" id="IPR050483">
    <property type="entry name" value="CoA-transferase_III_domain"/>
</dbReference>
<dbReference type="EMBL" id="MIHA01000010">
    <property type="protein sequence ID" value="ODQ89425.1"/>
    <property type="molecule type" value="Genomic_DNA"/>
</dbReference>
<sequence length="405" mass="43307">MPEDDDGQAPLVGVTVVSLEQAVAAPYATRQLADLGARVIKIERIDGGDFARGYDRSVHGLSSYFVWLNRGKESLALDVKHPRGQRILRELLATADVFVQNLGPGATARMGLDASTLSELHPRLIVCDVTGYGETGPRRDRKAYDLLVQAEAGLLSVTGNDDQPARTGVSIADIAAGMYAYSGILTALFVRATTGRARPVSVSLFEALAEWVSQPAYYAQYSGIRPPRTGARHATIAPYGPFVTGDGEAVLLAVQNDREWRRMCREVLGMPGMADDPRFATNTDRVANRDQVESAIGDILATFSTGETMRRLDEAGVAYGQMTDAARLFSHPVLVGRDRVRRISTDRGSIDALLPPATLGGAEPALGDVPALGAQGPAILQELGYDDAAVDDLSRAGVVRTESSV</sequence>
<accession>A0A1E3RHS3</accession>